<organism evidence="8 9">
    <name type="scientific">Hondaea fermentalgiana</name>
    <dbReference type="NCBI Taxonomy" id="2315210"/>
    <lineage>
        <taxon>Eukaryota</taxon>
        <taxon>Sar</taxon>
        <taxon>Stramenopiles</taxon>
        <taxon>Bigyra</taxon>
        <taxon>Labyrinthulomycetes</taxon>
        <taxon>Thraustochytrida</taxon>
        <taxon>Thraustochytriidae</taxon>
        <taxon>Hondaea</taxon>
    </lineage>
</organism>
<keyword evidence="4" id="KW-0539">Nucleus</keyword>
<dbReference type="PANTHER" id="PTHR46621:SF1">
    <property type="entry name" value="SNRNA-ACTIVATING PROTEIN COMPLEX SUBUNIT 4"/>
    <property type="match status" value="1"/>
</dbReference>
<feature type="domain" description="HTH myb-type" evidence="7">
    <location>
        <begin position="210"/>
        <end position="258"/>
    </location>
</feature>
<evidence type="ECO:0000259" key="7">
    <source>
        <dbReference type="PROSITE" id="PS51294"/>
    </source>
</evidence>
<dbReference type="AlphaFoldDB" id="A0A2R5GHE3"/>
<dbReference type="SMART" id="SM00717">
    <property type="entry name" value="SANT"/>
    <property type="match status" value="4"/>
</dbReference>
<dbReference type="PROSITE" id="PS51294">
    <property type="entry name" value="HTH_MYB"/>
    <property type="match status" value="3"/>
</dbReference>
<reference evidence="8 9" key="1">
    <citation type="submission" date="2017-12" db="EMBL/GenBank/DDBJ databases">
        <title>Sequencing, de novo assembly and annotation of complete genome of a new Thraustochytrid species, strain FCC1311.</title>
        <authorList>
            <person name="Sedici K."/>
            <person name="Godart F."/>
            <person name="Aiese Cigliano R."/>
            <person name="Sanseverino W."/>
            <person name="Barakat M."/>
            <person name="Ortet P."/>
            <person name="Marechal E."/>
            <person name="Cagnac O."/>
            <person name="Amato A."/>
        </authorList>
    </citation>
    <scope>NUCLEOTIDE SEQUENCE [LARGE SCALE GENOMIC DNA]</scope>
</reference>
<dbReference type="SUPFAM" id="SSF46689">
    <property type="entry name" value="Homeodomain-like"/>
    <property type="match status" value="2"/>
</dbReference>
<dbReference type="InterPro" id="IPR001005">
    <property type="entry name" value="SANT/Myb"/>
</dbReference>
<dbReference type="Pfam" id="PF13921">
    <property type="entry name" value="Myb_DNA-bind_6"/>
    <property type="match status" value="1"/>
</dbReference>
<feature type="domain" description="Myb-like" evidence="6">
    <location>
        <begin position="266"/>
        <end position="316"/>
    </location>
</feature>
<dbReference type="GO" id="GO:0001006">
    <property type="term" value="F:RNA polymerase III type 3 promoter sequence-specific DNA binding"/>
    <property type="evidence" value="ECO:0007669"/>
    <property type="project" value="TreeGrafter"/>
</dbReference>
<dbReference type="PANTHER" id="PTHR46621">
    <property type="entry name" value="SNRNA-ACTIVATING PROTEIN COMPLEX SUBUNIT 4"/>
    <property type="match status" value="1"/>
</dbReference>
<feature type="domain" description="HTH myb-type" evidence="7">
    <location>
        <begin position="317"/>
        <end position="378"/>
    </location>
</feature>
<dbReference type="GO" id="GO:0019185">
    <property type="term" value="C:snRNA-activating protein complex"/>
    <property type="evidence" value="ECO:0007669"/>
    <property type="project" value="TreeGrafter"/>
</dbReference>
<feature type="domain" description="Myb-like" evidence="6">
    <location>
        <begin position="317"/>
        <end position="369"/>
    </location>
</feature>
<evidence type="ECO:0000259" key="6">
    <source>
        <dbReference type="PROSITE" id="PS50090"/>
    </source>
</evidence>
<protein>
    <submittedName>
        <fullName evidence="8">Myb-like protein L</fullName>
    </submittedName>
</protein>
<feature type="region of interest" description="Disordered" evidence="5">
    <location>
        <begin position="38"/>
        <end position="73"/>
    </location>
</feature>
<dbReference type="InParanoid" id="A0A2R5GHE3"/>
<gene>
    <name evidence="8" type="ORF">FCC1311_035162</name>
</gene>
<evidence type="ECO:0000256" key="5">
    <source>
        <dbReference type="SAM" id="MobiDB-lite"/>
    </source>
</evidence>
<dbReference type="InterPro" id="IPR051575">
    <property type="entry name" value="Myb-like_DNA-bd"/>
</dbReference>
<dbReference type="InterPro" id="IPR009057">
    <property type="entry name" value="Homeodomain-like_sf"/>
</dbReference>
<feature type="domain" description="HTH myb-type" evidence="7">
    <location>
        <begin position="266"/>
        <end position="316"/>
    </location>
</feature>
<name>A0A2R5GHE3_9STRA</name>
<dbReference type="InterPro" id="IPR017930">
    <property type="entry name" value="Myb_dom"/>
</dbReference>
<keyword evidence="1" id="KW-0805">Transcription regulation</keyword>
<keyword evidence="2" id="KW-0238">DNA-binding</keyword>
<evidence type="ECO:0000313" key="8">
    <source>
        <dbReference type="EMBL" id="GBG27294.1"/>
    </source>
</evidence>
<keyword evidence="9" id="KW-1185">Reference proteome</keyword>
<proteinExistence type="predicted"/>
<dbReference type="GO" id="GO:0042795">
    <property type="term" value="P:snRNA transcription by RNA polymerase II"/>
    <property type="evidence" value="ECO:0007669"/>
    <property type="project" value="TreeGrafter"/>
</dbReference>
<dbReference type="PROSITE" id="PS50090">
    <property type="entry name" value="MYB_LIKE"/>
    <property type="match status" value="3"/>
</dbReference>
<dbReference type="GO" id="GO:0042796">
    <property type="term" value="P:snRNA transcription by RNA polymerase III"/>
    <property type="evidence" value="ECO:0007669"/>
    <property type="project" value="TreeGrafter"/>
</dbReference>
<feature type="compositionally biased region" description="Acidic residues" evidence="5">
    <location>
        <begin position="43"/>
        <end position="73"/>
    </location>
</feature>
<sequence>MASTAVGTAREKLREARDELAEALGVLEAHVRERWGAARDLADDGVEDDAEDEDDLDENEDVEEDDDDDEDDDTFTLRDIFDKGTVSNQDAMQWRLQPLESSGYVPWTPAATRRLLEVAHEFDGDWERVQRTHFPGYSTQCLEIKHANETCRAEHGSFTKAQDKALREVAARHKFRRWDLICKELNDSLGTNFTEWICLEQFTRKGPAASFTESDDRELYRLVQVFGDNDWQLIAELKQNFTARQCAARYREHLEARGDSLLLENAQSRVRLPWTDADDDQLRRLAVAYDENWTLVSKHLSGRSAMQCRERFKNVLDSALNKAPWSASEDELLRTLLAKHGHGKWSKIANEFNRVIKSGKRTPTMCRKRASALSASQSSS</sequence>
<accession>A0A2R5GHE3</accession>
<evidence type="ECO:0000256" key="1">
    <source>
        <dbReference type="ARBA" id="ARBA00023015"/>
    </source>
</evidence>
<dbReference type="CDD" id="cd00167">
    <property type="entry name" value="SANT"/>
    <property type="match status" value="3"/>
</dbReference>
<dbReference type="OrthoDB" id="2143914at2759"/>
<dbReference type="Gene3D" id="1.10.10.60">
    <property type="entry name" value="Homeodomain-like"/>
    <property type="match status" value="3"/>
</dbReference>
<dbReference type="Pfam" id="PF00249">
    <property type="entry name" value="Myb_DNA-binding"/>
    <property type="match status" value="1"/>
</dbReference>
<evidence type="ECO:0000256" key="2">
    <source>
        <dbReference type="ARBA" id="ARBA00023125"/>
    </source>
</evidence>
<comment type="caution">
    <text evidence="8">The sequence shown here is derived from an EMBL/GenBank/DDBJ whole genome shotgun (WGS) entry which is preliminary data.</text>
</comment>
<evidence type="ECO:0000313" key="9">
    <source>
        <dbReference type="Proteomes" id="UP000241890"/>
    </source>
</evidence>
<dbReference type="EMBL" id="BEYU01000029">
    <property type="protein sequence ID" value="GBG27294.1"/>
    <property type="molecule type" value="Genomic_DNA"/>
</dbReference>
<dbReference type="GO" id="GO:0000978">
    <property type="term" value="F:RNA polymerase II cis-regulatory region sequence-specific DNA binding"/>
    <property type="evidence" value="ECO:0007669"/>
    <property type="project" value="TreeGrafter"/>
</dbReference>
<evidence type="ECO:0000256" key="3">
    <source>
        <dbReference type="ARBA" id="ARBA00023163"/>
    </source>
</evidence>
<keyword evidence="3" id="KW-0804">Transcription</keyword>
<feature type="domain" description="Myb-like" evidence="6">
    <location>
        <begin position="210"/>
        <end position="254"/>
    </location>
</feature>
<dbReference type="Proteomes" id="UP000241890">
    <property type="component" value="Unassembled WGS sequence"/>
</dbReference>
<evidence type="ECO:0000256" key="4">
    <source>
        <dbReference type="ARBA" id="ARBA00023242"/>
    </source>
</evidence>